<dbReference type="Pfam" id="PF14768">
    <property type="entry name" value="RPA_interact_C"/>
    <property type="match status" value="1"/>
</dbReference>
<organism evidence="7 8">
    <name type="scientific">Capsaspora owczarzaki (strain ATCC 30864)</name>
    <dbReference type="NCBI Taxonomy" id="595528"/>
    <lineage>
        <taxon>Eukaryota</taxon>
        <taxon>Filasterea</taxon>
        <taxon>Capsaspora</taxon>
    </lineage>
</organism>
<dbReference type="GO" id="GO:0008270">
    <property type="term" value="F:zinc ion binding"/>
    <property type="evidence" value="ECO:0007669"/>
    <property type="project" value="UniProtKB-KW"/>
</dbReference>
<proteinExistence type="predicted"/>
<protein>
    <recommendedName>
        <fullName evidence="6">RPA-interacting protein C-terminal domain-containing protein</fullName>
    </recommendedName>
</protein>
<feature type="region of interest" description="Disordered" evidence="5">
    <location>
        <begin position="50"/>
        <end position="78"/>
    </location>
</feature>
<dbReference type="Proteomes" id="UP000008743">
    <property type="component" value="Unassembled WGS sequence"/>
</dbReference>
<dbReference type="PhylomeDB" id="A0A0D2WGB2"/>
<feature type="region of interest" description="Disordered" evidence="5">
    <location>
        <begin position="1"/>
        <end position="28"/>
    </location>
</feature>
<keyword evidence="1" id="KW-0479">Metal-binding</keyword>
<feature type="domain" description="RPA-interacting protein C-terminal" evidence="6">
    <location>
        <begin position="230"/>
        <end position="311"/>
    </location>
</feature>
<evidence type="ECO:0000259" key="6">
    <source>
        <dbReference type="Pfam" id="PF14768"/>
    </source>
</evidence>
<dbReference type="GO" id="GO:0006606">
    <property type="term" value="P:protein import into nucleus"/>
    <property type="evidence" value="ECO:0007669"/>
    <property type="project" value="TreeGrafter"/>
</dbReference>
<dbReference type="PANTHER" id="PTHR31742:SF1">
    <property type="entry name" value="RPA-INTERACTING PROTEIN"/>
    <property type="match status" value="1"/>
</dbReference>
<evidence type="ECO:0000256" key="3">
    <source>
        <dbReference type="ARBA" id="ARBA00022833"/>
    </source>
</evidence>
<reference evidence="8" key="1">
    <citation type="submission" date="2011-02" db="EMBL/GenBank/DDBJ databases">
        <title>The Genome Sequence of Capsaspora owczarzaki ATCC 30864.</title>
        <authorList>
            <person name="Russ C."/>
            <person name="Cuomo C."/>
            <person name="Burger G."/>
            <person name="Gray M.W."/>
            <person name="Holland P.W.H."/>
            <person name="King N."/>
            <person name="Lang F.B.F."/>
            <person name="Roger A.J."/>
            <person name="Ruiz-Trillo I."/>
            <person name="Young S.K."/>
            <person name="Zeng Q."/>
            <person name="Gargeya S."/>
            <person name="Alvarado L."/>
            <person name="Berlin A."/>
            <person name="Chapman S.B."/>
            <person name="Chen Z."/>
            <person name="Freedman E."/>
            <person name="Gellesch M."/>
            <person name="Goldberg J."/>
            <person name="Griggs A."/>
            <person name="Gujja S."/>
            <person name="Heilman E."/>
            <person name="Heiman D."/>
            <person name="Howarth C."/>
            <person name="Mehta T."/>
            <person name="Neiman D."/>
            <person name="Pearson M."/>
            <person name="Roberts A."/>
            <person name="Saif S."/>
            <person name="Shea T."/>
            <person name="Shenoy N."/>
            <person name="Sisk P."/>
            <person name="Stolte C."/>
            <person name="Sykes S."/>
            <person name="White J."/>
            <person name="Yandava C."/>
            <person name="Haas B."/>
            <person name="Nusbaum C."/>
            <person name="Birren B."/>
        </authorList>
    </citation>
    <scope>NUCLEOTIDE SEQUENCE</scope>
    <source>
        <strain evidence="8">ATCC 30864</strain>
    </source>
</reference>
<dbReference type="InterPro" id="IPR028159">
    <property type="entry name" value="RPA_interact_C_dom"/>
</dbReference>
<evidence type="ECO:0000313" key="8">
    <source>
        <dbReference type="Proteomes" id="UP000008743"/>
    </source>
</evidence>
<evidence type="ECO:0000256" key="5">
    <source>
        <dbReference type="SAM" id="MobiDB-lite"/>
    </source>
</evidence>
<dbReference type="InterPro" id="IPR028156">
    <property type="entry name" value="RIP"/>
</dbReference>
<dbReference type="PANTHER" id="PTHR31742">
    <property type="entry name" value="RPA-INTERACTING PROTEIN RPAIN"/>
    <property type="match status" value="1"/>
</dbReference>
<dbReference type="AlphaFoldDB" id="A0A0D2WGB2"/>
<sequence length="312" mass="35036">MSAPKRANPGSNIAKWQNHRSGRPVDSMEAFRQSFTERCKQNWQAARSRFFNQRRGLGDDSSAENERTSEGAPTEQGDGLDAYLYSFLQSELASYRAGATAAPGTTTVEASSGLASATAMQLGTADECFDNYEAALAQSTRSAAENDEDRDYTDDEREEIMQEFMLQVLQELIEQERERNLALYDDYEKALQRDEAPRHSADIDNEFDVEDDAESAAYFEEALRQADSTVCPLCWQGQLSQRMQAIMCNHCGFAMDTQFDSITLPQLQATIHERLQAHSAACPQRPFFSYQANVAGSLLHLRCNYCDCFEVV</sequence>
<dbReference type="InParanoid" id="A0A0D2WGB2"/>
<dbReference type="RefSeq" id="XP_004364960.2">
    <property type="nucleotide sequence ID" value="XM_004364903.2"/>
</dbReference>
<keyword evidence="2" id="KW-0863">Zinc-finger</keyword>
<accession>A0A0D2WGB2</accession>
<dbReference type="EMBL" id="KE346360">
    <property type="protein sequence ID" value="KJE88430.1"/>
    <property type="molecule type" value="Genomic_DNA"/>
</dbReference>
<evidence type="ECO:0000256" key="4">
    <source>
        <dbReference type="SAM" id="Coils"/>
    </source>
</evidence>
<evidence type="ECO:0000256" key="1">
    <source>
        <dbReference type="ARBA" id="ARBA00022723"/>
    </source>
</evidence>
<evidence type="ECO:0000256" key="2">
    <source>
        <dbReference type="ARBA" id="ARBA00022771"/>
    </source>
</evidence>
<keyword evidence="4" id="KW-0175">Coiled coil</keyword>
<keyword evidence="8" id="KW-1185">Reference proteome</keyword>
<name>A0A0D2WGB2_CAPO3</name>
<keyword evidence="3" id="KW-0862">Zinc</keyword>
<dbReference type="GO" id="GO:0005634">
    <property type="term" value="C:nucleus"/>
    <property type="evidence" value="ECO:0007669"/>
    <property type="project" value="TreeGrafter"/>
</dbReference>
<evidence type="ECO:0000313" key="7">
    <source>
        <dbReference type="EMBL" id="KJE88430.1"/>
    </source>
</evidence>
<feature type="coiled-coil region" evidence="4">
    <location>
        <begin position="166"/>
        <end position="193"/>
    </location>
</feature>
<gene>
    <name evidence="7" type="ORF">CAOG_000089</name>
</gene>